<name>A7T1W2_NEMVE</name>
<evidence type="ECO:0000313" key="3">
    <source>
        <dbReference type="Proteomes" id="UP000001593"/>
    </source>
</evidence>
<reference evidence="2 3" key="1">
    <citation type="journal article" date="2007" name="Science">
        <title>Sea anemone genome reveals ancestral eumetazoan gene repertoire and genomic organization.</title>
        <authorList>
            <person name="Putnam N.H."/>
            <person name="Srivastava M."/>
            <person name="Hellsten U."/>
            <person name="Dirks B."/>
            <person name="Chapman J."/>
            <person name="Salamov A."/>
            <person name="Terry A."/>
            <person name="Shapiro H."/>
            <person name="Lindquist E."/>
            <person name="Kapitonov V.V."/>
            <person name="Jurka J."/>
            <person name="Genikhovich G."/>
            <person name="Grigoriev I.V."/>
            <person name="Lucas S.M."/>
            <person name="Steele R.E."/>
            <person name="Finnerty J.R."/>
            <person name="Technau U."/>
            <person name="Martindale M.Q."/>
            <person name="Rokhsar D.S."/>
        </authorList>
    </citation>
    <scope>NUCLEOTIDE SEQUENCE [LARGE SCALE GENOMIC DNA]</scope>
    <source>
        <strain evidence="3">CH2 X CH6</strain>
    </source>
</reference>
<dbReference type="CDD" id="cd18186">
    <property type="entry name" value="BTB_POZ_ZBTB_KLHL-like"/>
    <property type="match status" value="1"/>
</dbReference>
<dbReference type="InParanoid" id="A7T1W2"/>
<organism evidence="2 3">
    <name type="scientific">Nematostella vectensis</name>
    <name type="common">Starlet sea anemone</name>
    <dbReference type="NCBI Taxonomy" id="45351"/>
    <lineage>
        <taxon>Eukaryota</taxon>
        <taxon>Metazoa</taxon>
        <taxon>Cnidaria</taxon>
        <taxon>Anthozoa</taxon>
        <taxon>Hexacorallia</taxon>
        <taxon>Actiniaria</taxon>
        <taxon>Edwardsiidae</taxon>
        <taxon>Nematostella</taxon>
    </lineage>
</organism>
<dbReference type="PROSITE" id="PS50097">
    <property type="entry name" value="BTB"/>
    <property type="match status" value="1"/>
</dbReference>
<accession>A7T1W2</accession>
<dbReference type="Proteomes" id="UP000001593">
    <property type="component" value="Unassembled WGS sequence"/>
</dbReference>
<dbReference type="Pfam" id="PF00651">
    <property type="entry name" value="BTB"/>
    <property type="match status" value="1"/>
</dbReference>
<dbReference type="InterPro" id="IPR011333">
    <property type="entry name" value="SKP1/BTB/POZ_sf"/>
</dbReference>
<dbReference type="Gene3D" id="3.30.710.10">
    <property type="entry name" value="Potassium Channel Kv1.1, Chain A"/>
    <property type="match status" value="1"/>
</dbReference>
<dbReference type="SMART" id="SM00225">
    <property type="entry name" value="BTB"/>
    <property type="match status" value="1"/>
</dbReference>
<dbReference type="KEGG" id="nve:5500760"/>
<evidence type="ECO:0000313" key="2">
    <source>
        <dbReference type="EMBL" id="EDO30051.1"/>
    </source>
</evidence>
<dbReference type="HOGENOM" id="CLU_1074810_0_0_1"/>
<feature type="domain" description="BTB" evidence="1">
    <location>
        <begin position="17"/>
        <end position="80"/>
    </location>
</feature>
<dbReference type="SUPFAM" id="SSF54695">
    <property type="entry name" value="POZ domain"/>
    <property type="match status" value="1"/>
</dbReference>
<proteinExistence type="predicted"/>
<dbReference type="InterPro" id="IPR000210">
    <property type="entry name" value="BTB/POZ_dom"/>
</dbReference>
<dbReference type="OMA" id="TEENCYY"/>
<evidence type="ECO:0000259" key="1">
    <source>
        <dbReference type="PROSITE" id="PS50097"/>
    </source>
</evidence>
<keyword evidence="3" id="KW-1185">Reference proteome</keyword>
<dbReference type="PANTHER" id="PTHR22744">
    <property type="entry name" value="HELIX LOOP HELIX PROTEIN 21-RELATED"/>
    <property type="match status" value="1"/>
</dbReference>
<protein>
    <recommendedName>
        <fullName evidence="1">BTB domain-containing protein</fullName>
    </recommendedName>
</protein>
<dbReference type="PANTHER" id="PTHR22744:SF17">
    <property type="entry name" value="BTB DOMAIN-CONTAINING PROTEIN"/>
    <property type="match status" value="1"/>
</dbReference>
<sequence>MQKKGSEPDFSVPWHLSDAVLVVEEKHFNVHKSTLSMWSPVFEKMFRERNDQEICLPGKKSKEIKEMLLVIYPTSKKVTEENCYYLLTLAQEYQMEQLTERCEKYLIQREKTPFQAIDFLVLAHGFKMSELCKQCIEIAKHISLNELRKHEKYSLVEDGNGKQLAERRVELLEGKVATLEQKPNSIRKEIKETCEWAIREISRVVFHKKHQGDGKHSPRALGDCLRVLEEEALQSPEMNLVVQLLQQRLRKIYEPQQRM</sequence>
<dbReference type="eggNOG" id="ENOG502QSZD">
    <property type="taxonomic scope" value="Eukaryota"/>
</dbReference>
<dbReference type="OrthoDB" id="5972746at2759"/>
<dbReference type="PhylomeDB" id="A7T1W2"/>
<dbReference type="EMBL" id="DS470164">
    <property type="protein sequence ID" value="EDO30051.1"/>
    <property type="molecule type" value="Genomic_DNA"/>
</dbReference>
<dbReference type="AlphaFoldDB" id="A7T1W2"/>
<gene>
    <name evidence="2" type="ORF">NEMVEDRAFT_v1g248552</name>
</gene>